<sequence>MGETVMPLPEMGATAWVQPTASPQIAPSPPNLDDVAVAKTKFGRRVFKSLTTQHLDSARLKEKPKKLQSEVHFLEQSSSLTGPVPLVYLLMKWSTPPNLYYLMSTFVLQDVSLGGAQLLLHPISPFGDGQATHCLSSQSPKLPHLSGNWHSSPESLGKSVKVSSLS</sequence>
<dbReference type="AlphaFoldDB" id="A0AAE1YZ34"/>
<name>A0AAE1YZ34_9LAMI</name>
<dbReference type="Proteomes" id="UP001293254">
    <property type="component" value="Unassembled WGS sequence"/>
</dbReference>
<keyword evidence="3" id="KW-1185">Reference proteome</keyword>
<evidence type="ECO:0000313" key="3">
    <source>
        <dbReference type="Proteomes" id="UP001293254"/>
    </source>
</evidence>
<evidence type="ECO:0000256" key="1">
    <source>
        <dbReference type="SAM" id="MobiDB-lite"/>
    </source>
</evidence>
<proteinExistence type="predicted"/>
<reference evidence="2" key="1">
    <citation type="submission" date="2020-06" db="EMBL/GenBank/DDBJ databases">
        <authorList>
            <person name="Li T."/>
            <person name="Hu X."/>
            <person name="Zhang T."/>
            <person name="Song X."/>
            <person name="Zhang H."/>
            <person name="Dai N."/>
            <person name="Sheng W."/>
            <person name="Hou X."/>
            <person name="Wei L."/>
        </authorList>
    </citation>
    <scope>NUCLEOTIDE SEQUENCE</scope>
    <source>
        <strain evidence="2">3651</strain>
        <tissue evidence="2">Leaf</tissue>
    </source>
</reference>
<gene>
    <name evidence="2" type="ORF">Salat_0247200</name>
</gene>
<comment type="caution">
    <text evidence="2">The sequence shown here is derived from an EMBL/GenBank/DDBJ whole genome shotgun (WGS) entry which is preliminary data.</text>
</comment>
<feature type="compositionally biased region" description="Low complexity" evidence="1">
    <location>
        <begin position="155"/>
        <end position="166"/>
    </location>
</feature>
<feature type="region of interest" description="Disordered" evidence="1">
    <location>
        <begin position="144"/>
        <end position="166"/>
    </location>
</feature>
<organism evidence="2 3">
    <name type="scientific">Sesamum alatum</name>
    <dbReference type="NCBI Taxonomy" id="300844"/>
    <lineage>
        <taxon>Eukaryota</taxon>
        <taxon>Viridiplantae</taxon>
        <taxon>Streptophyta</taxon>
        <taxon>Embryophyta</taxon>
        <taxon>Tracheophyta</taxon>
        <taxon>Spermatophyta</taxon>
        <taxon>Magnoliopsida</taxon>
        <taxon>eudicotyledons</taxon>
        <taxon>Gunneridae</taxon>
        <taxon>Pentapetalae</taxon>
        <taxon>asterids</taxon>
        <taxon>lamiids</taxon>
        <taxon>Lamiales</taxon>
        <taxon>Pedaliaceae</taxon>
        <taxon>Sesamum</taxon>
    </lineage>
</organism>
<reference evidence="2" key="2">
    <citation type="journal article" date="2024" name="Plant">
        <title>Genomic evolution and insights into agronomic trait innovations of Sesamum species.</title>
        <authorList>
            <person name="Miao H."/>
            <person name="Wang L."/>
            <person name="Qu L."/>
            <person name="Liu H."/>
            <person name="Sun Y."/>
            <person name="Le M."/>
            <person name="Wang Q."/>
            <person name="Wei S."/>
            <person name="Zheng Y."/>
            <person name="Lin W."/>
            <person name="Duan Y."/>
            <person name="Cao H."/>
            <person name="Xiong S."/>
            <person name="Wang X."/>
            <person name="Wei L."/>
            <person name="Li C."/>
            <person name="Ma Q."/>
            <person name="Ju M."/>
            <person name="Zhao R."/>
            <person name="Li G."/>
            <person name="Mu C."/>
            <person name="Tian Q."/>
            <person name="Mei H."/>
            <person name="Zhang T."/>
            <person name="Gao T."/>
            <person name="Zhang H."/>
        </authorList>
    </citation>
    <scope>NUCLEOTIDE SEQUENCE</scope>
    <source>
        <strain evidence="2">3651</strain>
    </source>
</reference>
<dbReference type="EMBL" id="JACGWO010000001">
    <property type="protein sequence ID" value="KAK4439124.1"/>
    <property type="molecule type" value="Genomic_DNA"/>
</dbReference>
<protein>
    <submittedName>
        <fullName evidence="2">Uncharacterized protein</fullName>
    </submittedName>
</protein>
<evidence type="ECO:0000313" key="2">
    <source>
        <dbReference type="EMBL" id="KAK4439124.1"/>
    </source>
</evidence>
<accession>A0AAE1YZ34</accession>